<dbReference type="GO" id="GO:0005737">
    <property type="term" value="C:cytoplasm"/>
    <property type="evidence" value="ECO:0007669"/>
    <property type="project" value="TreeGrafter"/>
</dbReference>
<comment type="catalytic activity">
    <reaction evidence="8">
        <text>L-threonyl-[protein] + ATP = O-phospho-L-threonyl-[protein] + ADP + H(+)</text>
        <dbReference type="Rhea" id="RHEA:46608"/>
        <dbReference type="Rhea" id="RHEA-COMP:11060"/>
        <dbReference type="Rhea" id="RHEA-COMP:11605"/>
        <dbReference type="ChEBI" id="CHEBI:15378"/>
        <dbReference type="ChEBI" id="CHEBI:30013"/>
        <dbReference type="ChEBI" id="CHEBI:30616"/>
        <dbReference type="ChEBI" id="CHEBI:61977"/>
        <dbReference type="ChEBI" id="CHEBI:456216"/>
        <dbReference type="EC" id="2.7.11.22"/>
    </reaction>
</comment>
<keyword evidence="6 13" id="KW-0418">Kinase</keyword>
<dbReference type="AlphaFoldDB" id="A0A6G1SCA4"/>
<dbReference type="SUPFAM" id="SSF56112">
    <property type="entry name" value="Protein kinase-like (PK-like)"/>
    <property type="match status" value="1"/>
</dbReference>
<evidence type="ECO:0000256" key="8">
    <source>
        <dbReference type="ARBA" id="ARBA00047811"/>
    </source>
</evidence>
<dbReference type="FunFam" id="1.10.510.10:FF:000611">
    <property type="entry name" value="CMGC family protein kinase"/>
    <property type="match status" value="1"/>
</dbReference>
<dbReference type="InterPro" id="IPR017441">
    <property type="entry name" value="Protein_kinase_ATP_BS"/>
</dbReference>
<dbReference type="GO" id="GO:0005524">
    <property type="term" value="F:ATP binding"/>
    <property type="evidence" value="ECO:0007669"/>
    <property type="project" value="UniProtKB-UniRule"/>
</dbReference>
<dbReference type="GO" id="GO:0005634">
    <property type="term" value="C:nucleus"/>
    <property type="evidence" value="ECO:0007669"/>
    <property type="project" value="TreeGrafter"/>
</dbReference>
<dbReference type="PROSITE" id="PS50011">
    <property type="entry name" value="PROTEIN_KINASE_DOM"/>
    <property type="match status" value="1"/>
</dbReference>
<dbReference type="InterPro" id="IPR011009">
    <property type="entry name" value="Kinase-like_dom_sf"/>
</dbReference>
<evidence type="ECO:0000256" key="4">
    <source>
        <dbReference type="ARBA" id="ARBA00022679"/>
    </source>
</evidence>
<dbReference type="FunFam" id="3.30.200.20:FF:000124">
    <property type="entry name" value="Cyclin-dependent kinase 4"/>
    <property type="match status" value="1"/>
</dbReference>
<dbReference type="PANTHER" id="PTHR24056:SF246">
    <property type="entry name" value="ECDYSONE-INDUCED PROTEIN 63E, ISOFORM N"/>
    <property type="match status" value="1"/>
</dbReference>
<dbReference type="Pfam" id="PF00069">
    <property type="entry name" value="Pkinase"/>
    <property type="match status" value="1"/>
</dbReference>
<dbReference type="InterPro" id="IPR000719">
    <property type="entry name" value="Prot_kinase_dom"/>
</dbReference>
<organism evidence="13">
    <name type="scientific">Aceria tosichella</name>
    <name type="common">wheat curl mite</name>
    <dbReference type="NCBI Taxonomy" id="561515"/>
    <lineage>
        <taxon>Eukaryota</taxon>
        <taxon>Metazoa</taxon>
        <taxon>Ecdysozoa</taxon>
        <taxon>Arthropoda</taxon>
        <taxon>Chelicerata</taxon>
        <taxon>Arachnida</taxon>
        <taxon>Acari</taxon>
        <taxon>Acariformes</taxon>
        <taxon>Trombidiformes</taxon>
        <taxon>Prostigmata</taxon>
        <taxon>Eupodina</taxon>
        <taxon>Eriophyoidea</taxon>
        <taxon>Eriophyidae</taxon>
        <taxon>Eriophyinae</taxon>
        <taxon>Aceriini</taxon>
        <taxon>Aceria</taxon>
    </lineage>
</organism>
<dbReference type="EMBL" id="GGYP01002811">
    <property type="protein sequence ID" value="MDE47582.1"/>
    <property type="molecule type" value="Transcribed_RNA"/>
</dbReference>
<proteinExistence type="inferred from homology"/>
<feature type="binding site" evidence="10">
    <location>
        <position position="59"/>
    </location>
    <ligand>
        <name>ATP</name>
        <dbReference type="ChEBI" id="CHEBI:30616"/>
    </ligand>
</feature>
<keyword evidence="5 10" id="KW-0547">Nucleotide-binding</keyword>
<dbReference type="Gene3D" id="3.30.200.20">
    <property type="entry name" value="Phosphorylase Kinase, domain 1"/>
    <property type="match status" value="1"/>
</dbReference>
<feature type="domain" description="Protein kinase" evidence="12">
    <location>
        <begin position="30"/>
        <end position="314"/>
    </location>
</feature>
<evidence type="ECO:0000256" key="3">
    <source>
        <dbReference type="ARBA" id="ARBA00022527"/>
    </source>
</evidence>
<evidence type="ECO:0000256" key="6">
    <source>
        <dbReference type="ARBA" id="ARBA00022777"/>
    </source>
</evidence>
<evidence type="ECO:0000256" key="1">
    <source>
        <dbReference type="ARBA" id="ARBA00006485"/>
    </source>
</evidence>
<evidence type="ECO:0000259" key="12">
    <source>
        <dbReference type="PROSITE" id="PS50011"/>
    </source>
</evidence>
<evidence type="ECO:0000256" key="5">
    <source>
        <dbReference type="ARBA" id="ARBA00022741"/>
    </source>
</evidence>
<dbReference type="EC" id="2.7.11.22" evidence="2"/>
<dbReference type="PROSITE" id="PS00107">
    <property type="entry name" value="PROTEIN_KINASE_ATP"/>
    <property type="match status" value="1"/>
</dbReference>
<gene>
    <name evidence="13" type="primary">CDK16</name>
    <name evidence="13" type="ORF">g.15010</name>
</gene>
<dbReference type="SMART" id="SM00220">
    <property type="entry name" value="S_TKc"/>
    <property type="match status" value="1"/>
</dbReference>
<dbReference type="InterPro" id="IPR008271">
    <property type="entry name" value="Ser/Thr_kinase_AS"/>
</dbReference>
<comment type="similarity">
    <text evidence="1">Belongs to the protein kinase superfamily. CMGC Ser/Thr protein kinase family. CDC2/CDKX subfamily.</text>
</comment>
<dbReference type="InterPro" id="IPR050108">
    <property type="entry name" value="CDK"/>
</dbReference>
<evidence type="ECO:0000256" key="7">
    <source>
        <dbReference type="ARBA" id="ARBA00022840"/>
    </source>
</evidence>
<keyword evidence="7 10" id="KW-0067">ATP-binding</keyword>
<reference evidence="13" key="1">
    <citation type="submission" date="2018-10" db="EMBL/GenBank/DDBJ databases">
        <title>Transcriptome assembly of Aceria tosichella (Wheat curl mite) Type 2.</title>
        <authorList>
            <person name="Scully E.D."/>
            <person name="Geib S.M."/>
            <person name="Palmer N.A."/>
            <person name="Gupta A.K."/>
            <person name="Sarath G."/>
            <person name="Tatineni S."/>
        </authorList>
    </citation>
    <scope>NUCLEOTIDE SEQUENCE</scope>
    <source>
        <strain evidence="13">LincolnNE</strain>
    </source>
</reference>
<evidence type="ECO:0000256" key="11">
    <source>
        <dbReference type="RuleBase" id="RU000304"/>
    </source>
</evidence>
<keyword evidence="4" id="KW-0808">Transferase</keyword>
<comment type="catalytic activity">
    <reaction evidence="9">
        <text>L-seryl-[protein] + ATP = O-phospho-L-seryl-[protein] + ADP + H(+)</text>
        <dbReference type="Rhea" id="RHEA:17989"/>
        <dbReference type="Rhea" id="RHEA-COMP:9863"/>
        <dbReference type="Rhea" id="RHEA-COMP:11604"/>
        <dbReference type="ChEBI" id="CHEBI:15378"/>
        <dbReference type="ChEBI" id="CHEBI:29999"/>
        <dbReference type="ChEBI" id="CHEBI:30616"/>
        <dbReference type="ChEBI" id="CHEBI:83421"/>
        <dbReference type="ChEBI" id="CHEBI:456216"/>
        <dbReference type="EC" id="2.7.11.22"/>
    </reaction>
</comment>
<dbReference type="Gene3D" id="1.10.510.10">
    <property type="entry name" value="Transferase(Phosphotransferase) domain 1"/>
    <property type="match status" value="1"/>
</dbReference>
<sequence length="351" mass="39960">MSTGIGESSARRIDRRRSLLEIGFGNEATYSKLHVLGAGTYSIVYKGSSRLTNKLVALKEIHLEREEGVPFTAIREVSLLKQLKHFNIITLHDIIYTHKTLTLVFEFVDRDLSRYLDECDHKINLNNVRLYLFQLLRALEYCHRRKVLHRDIKPQNILISSVGELKLADFGLARAQSFPTKTYTDEVVTLWYRPPDVLLGNVGYGTCIDMWGVGCIFFEMIAGFTLFIGTTPKKQIECIFEIIGTPNEIDWPGISMDLKYNDINIPHYPGRSLAAITPRLSGNPHDEIDLLGMLLKCNPKHRISSSDALHHKYFSSLPSAIHDLADSESIFSLPGVRMTSELIYSQFSRRE</sequence>
<name>A0A6G1SCA4_9ACAR</name>
<evidence type="ECO:0000256" key="10">
    <source>
        <dbReference type="PROSITE-ProRule" id="PRU10141"/>
    </source>
</evidence>
<evidence type="ECO:0000256" key="9">
    <source>
        <dbReference type="ARBA" id="ARBA00048367"/>
    </source>
</evidence>
<accession>A0A6G1SCA4</accession>
<protein>
    <recommendedName>
        <fullName evidence="2">cyclin-dependent kinase</fullName>
        <ecNumber evidence="2">2.7.11.22</ecNumber>
    </recommendedName>
</protein>
<dbReference type="PANTHER" id="PTHR24056">
    <property type="entry name" value="CELL DIVISION PROTEIN KINASE"/>
    <property type="match status" value="1"/>
</dbReference>
<dbReference type="GO" id="GO:0004693">
    <property type="term" value="F:cyclin-dependent protein serine/threonine kinase activity"/>
    <property type="evidence" value="ECO:0007669"/>
    <property type="project" value="UniProtKB-EC"/>
</dbReference>
<evidence type="ECO:0000313" key="13">
    <source>
        <dbReference type="EMBL" id="MDE47582.1"/>
    </source>
</evidence>
<dbReference type="PROSITE" id="PS00108">
    <property type="entry name" value="PROTEIN_KINASE_ST"/>
    <property type="match status" value="1"/>
</dbReference>
<evidence type="ECO:0000256" key="2">
    <source>
        <dbReference type="ARBA" id="ARBA00012425"/>
    </source>
</evidence>
<keyword evidence="3 11" id="KW-0723">Serine/threonine-protein kinase</keyword>